<gene>
    <name evidence="4" type="ORF">SAMN05421849_1564</name>
</gene>
<feature type="domain" description="SGNH" evidence="3">
    <location>
        <begin position="402"/>
        <end position="671"/>
    </location>
</feature>
<organism evidence="4 5">
    <name type="scientific">Pontibaca methylaminivorans</name>
    <dbReference type="NCBI Taxonomy" id="515897"/>
    <lineage>
        <taxon>Bacteria</taxon>
        <taxon>Pseudomonadati</taxon>
        <taxon>Pseudomonadota</taxon>
        <taxon>Alphaproteobacteria</taxon>
        <taxon>Rhodobacterales</taxon>
        <taxon>Roseobacteraceae</taxon>
        <taxon>Pontibaca</taxon>
    </lineage>
</organism>
<keyword evidence="4" id="KW-0808">Transferase</keyword>
<feature type="transmembrane region" description="Helical" evidence="1">
    <location>
        <begin position="197"/>
        <end position="214"/>
    </location>
</feature>
<keyword evidence="4" id="KW-0012">Acyltransferase</keyword>
<feature type="transmembrane region" description="Helical" evidence="1">
    <location>
        <begin position="143"/>
        <end position="161"/>
    </location>
</feature>
<feature type="transmembrane region" description="Helical" evidence="1">
    <location>
        <begin position="168"/>
        <end position="185"/>
    </location>
</feature>
<dbReference type="GO" id="GO:0016787">
    <property type="term" value="F:hydrolase activity"/>
    <property type="evidence" value="ECO:0007669"/>
    <property type="project" value="UniProtKB-KW"/>
</dbReference>
<keyword evidence="4" id="KW-0378">Hydrolase</keyword>
<reference evidence="4 5" key="1">
    <citation type="submission" date="2017-01" db="EMBL/GenBank/DDBJ databases">
        <authorList>
            <person name="Mah S.A."/>
            <person name="Swanson W.J."/>
            <person name="Moy G.W."/>
            <person name="Vacquier V.D."/>
        </authorList>
    </citation>
    <scope>NUCLEOTIDE SEQUENCE [LARGE SCALE GENOMIC DNA]</scope>
    <source>
        <strain evidence="4 5">DSM 21219</strain>
    </source>
</reference>
<feature type="transmembrane region" description="Helical" evidence="1">
    <location>
        <begin position="355"/>
        <end position="374"/>
    </location>
</feature>
<evidence type="ECO:0000313" key="4">
    <source>
        <dbReference type="EMBL" id="SIT81852.1"/>
    </source>
</evidence>
<proteinExistence type="predicted"/>
<feature type="domain" description="Acyltransferase 3" evidence="2">
    <location>
        <begin position="5"/>
        <end position="328"/>
    </location>
</feature>
<keyword evidence="5" id="KW-1185">Reference proteome</keyword>
<dbReference type="GO" id="GO:0016020">
    <property type="term" value="C:membrane"/>
    <property type="evidence" value="ECO:0007669"/>
    <property type="project" value="TreeGrafter"/>
</dbReference>
<dbReference type="OrthoDB" id="9796461at2"/>
<dbReference type="InterPro" id="IPR002656">
    <property type="entry name" value="Acyl_transf_3_dom"/>
</dbReference>
<evidence type="ECO:0000259" key="3">
    <source>
        <dbReference type="Pfam" id="PF19040"/>
    </source>
</evidence>
<dbReference type="GO" id="GO:0009103">
    <property type="term" value="P:lipopolysaccharide biosynthetic process"/>
    <property type="evidence" value="ECO:0007669"/>
    <property type="project" value="TreeGrafter"/>
</dbReference>
<dbReference type="PANTHER" id="PTHR23028">
    <property type="entry name" value="ACETYLTRANSFERASE"/>
    <property type="match status" value="1"/>
</dbReference>
<feature type="transmembrane region" description="Helical" evidence="1">
    <location>
        <begin position="246"/>
        <end position="265"/>
    </location>
</feature>
<evidence type="ECO:0000256" key="1">
    <source>
        <dbReference type="SAM" id="Phobius"/>
    </source>
</evidence>
<dbReference type="InterPro" id="IPR050879">
    <property type="entry name" value="Acyltransferase_3"/>
</dbReference>
<dbReference type="STRING" id="515897.SAMN05421849_1564"/>
<dbReference type="GO" id="GO:0016747">
    <property type="term" value="F:acyltransferase activity, transferring groups other than amino-acyl groups"/>
    <property type="evidence" value="ECO:0007669"/>
    <property type="project" value="InterPro"/>
</dbReference>
<evidence type="ECO:0000313" key="5">
    <source>
        <dbReference type="Proteomes" id="UP000192455"/>
    </source>
</evidence>
<protein>
    <submittedName>
        <fullName evidence="4">Peptidoglycan/LPS O-acetylase OafA/YrhL, contains acyltransferase and SGNH-hydrolase domains</fullName>
    </submittedName>
</protein>
<feature type="transmembrane region" description="Helical" evidence="1">
    <location>
        <begin position="73"/>
        <end position="92"/>
    </location>
</feature>
<sequence>MRYRPEIDGLRAIAVAGVVFYHFGAAGLPGGFVGVDVFFVISGFLIGGILWSELGSHGRIALGRFYLRRIRRLAPAFFAMAAASTVAAWFILLPYEFREFGKELIAASTWLSNILYYRGAGYFDIDAGNRVLLHSWSLAVEEQFYIALPVFLVLVTALGGGRRLIAGLLAAIWVLSLLACVIMTPEHPAASFYLFPYRAWELLSGVLLAILLPADGFGRRLSGLLSWGGLALVAGAILLVRSSGFPGWQAALPVAGTVMIIAGTANARVQSNPAARFLSLRPMIFAGLISYSLYLWHWPVLVLSHYWRDGYSGPVETGFWLLLCLVLASASWRWVEQPVRHGQVFRYRLPPRILVGGAALASAATIAAGASFYASSGWASRFSGPAQTYITASADFFQDWSRCSHATNGPLSGIETCAIGPEGDPEVLIWGDSHLRALMQGLGAAADENARPGAIIWHAGCPPLFGIDKHETAATPEQDRACSRANARIREAVAEMPNIRRILLVGRWAYYADGDGIGLDAHNLITLAPTAGTDLPTAPQEALFAAALQRTVQELHRHIPEVFLLRQVPELPRFDSPALARRLAHGRISAPEALELARISRVDLHERNAAADAAIGTLVENGGLRLIDPWGRLCSEAHQEGHCIGIEDGQALYFDNNHLTNHGALQLRGLFGQFFTIPERERRT</sequence>
<dbReference type="Pfam" id="PF01757">
    <property type="entry name" value="Acyl_transf_3"/>
    <property type="match status" value="1"/>
</dbReference>
<keyword evidence="1" id="KW-0812">Transmembrane</keyword>
<evidence type="ECO:0000259" key="2">
    <source>
        <dbReference type="Pfam" id="PF01757"/>
    </source>
</evidence>
<dbReference type="PANTHER" id="PTHR23028:SF53">
    <property type="entry name" value="ACYL_TRANSF_3 DOMAIN-CONTAINING PROTEIN"/>
    <property type="match status" value="1"/>
</dbReference>
<dbReference type="RefSeq" id="WP_076649240.1">
    <property type="nucleotide sequence ID" value="NZ_FTPS01000001.1"/>
</dbReference>
<dbReference type="AlphaFoldDB" id="A0A1R3WW17"/>
<dbReference type="InterPro" id="IPR043968">
    <property type="entry name" value="SGNH"/>
</dbReference>
<dbReference type="Pfam" id="PF19040">
    <property type="entry name" value="SGNH"/>
    <property type="match status" value="1"/>
</dbReference>
<name>A0A1R3WW17_9RHOB</name>
<keyword evidence="1" id="KW-0472">Membrane</keyword>
<feature type="transmembrane region" description="Helical" evidence="1">
    <location>
        <begin position="221"/>
        <end position="240"/>
    </location>
</feature>
<feature type="transmembrane region" description="Helical" evidence="1">
    <location>
        <begin position="9"/>
        <end position="26"/>
    </location>
</feature>
<accession>A0A1R3WW17</accession>
<dbReference type="Proteomes" id="UP000192455">
    <property type="component" value="Unassembled WGS sequence"/>
</dbReference>
<feature type="transmembrane region" description="Helical" evidence="1">
    <location>
        <begin position="32"/>
        <end position="52"/>
    </location>
</feature>
<feature type="transmembrane region" description="Helical" evidence="1">
    <location>
        <begin position="317"/>
        <end position="335"/>
    </location>
</feature>
<keyword evidence="1" id="KW-1133">Transmembrane helix</keyword>
<dbReference type="EMBL" id="FTPS01000001">
    <property type="protein sequence ID" value="SIT81852.1"/>
    <property type="molecule type" value="Genomic_DNA"/>
</dbReference>
<feature type="transmembrane region" description="Helical" evidence="1">
    <location>
        <begin position="277"/>
        <end position="297"/>
    </location>
</feature>